<dbReference type="Gene3D" id="3.40.30.10">
    <property type="entry name" value="Glutaredoxin"/>
    <property type="match status" value="1"/>
</dbReference>
<dbReference type="RefSeq" id="WP_256312349.1">
    <property type="nucleotide sequence ID" value="NZ_JANGAC010000014.1"/>
</dbReference>
<gene>
    <name evidence="2" type="ORF">NE686_16370</name>
</gene>
<evidence type="ECO:0000259" key="1">
    <source>
        <dbReference type="Pfam" id="PF01323"/>
    </source>
</evidence>
<name>A0ABT1SDX5_9FIRM</name>
<dbReference type="PANTHER" id="PTHR13887">
    <property type="entry name" value="GLUTATHIONE S-TRANSFERASE KAPPA"/>
    <property type="match status" value="1"/>
</dbReference>
<comment type="caution">
    <text evidence="2">The sequence shown here is derived from an EMBL/GenBank/DDBJ whole genome shotgun (WGS) entry which is preliminary data.</text>
</comment>
<dbReference type="Pfam" id="PF01323">
    <property type="entry name" value="DSBA"/>
    <property type="match status" value="1"/>
</dbReference>
<evidence type="ECO:0000313" key="2">
    <source>
        <dbReference type="EMBL" id="MCQ4924680.1"/>
    </source>
</evidence>
<proteinExistence type="predicted"/>
<dbReference type="InterPro" id="IPR001853">
    <property type="entry name" value="DSBA-like_thioredoxin_dom"/>
</dbReference>
<dbReference type="InterPro" id="IPR036249">
    <property type="entry name" value="Thioredoxin-like_sf"/>
</dbReference>
<evidence type="ECO:0000313" key="3">
    <source>
        <dbReference type="Proteomes" id="UP001524478"/>
    </source>
</evidence>
<dbReference type="SUPFAM" id="SSF52833">
    <property type="entry name" value="Thioredoxin-like"/>
    <property type="match status" value="1"/>
</dbReference>
<dbReference type="PANTHER" id="PTHR13887:SF33">
    <property type="entry name" value="ISOMERASE"/>
    <property type="match status" value="1"/>
</dbReference>
<dbReference type="Proteomes" id="UP001524478">
    <property type="component" value="Unassembled WGS sequence"/>
</dbReference>
<sequence>MTNINVFSDFACPFCYIGFSIADKLIQETPDINIEWLPYELDPDLSLEGVYLTNHIPQEQIDMSYRRIERLGSEYGLIYNSKIKKFNTHRLHKAALYAHEEGKYYEFAKEAFKTIFEYGKNVGEPIIINEIGLVAGLNIVEMNNCIDNGSFDEKMKEAKYLASVYEIDSVPTFIVNDKKKVSLLKDYEKFKKDLLE</sequence>
<accession>A0ABT1SDX5</accession>
<dbReference type="EMBL" id="JANGAC010000014">
    <property type="protein sequence ID" value="MCQ4924680.1"/>
    <property type="molecule type" value="Genomic_DNA"/>
</dbReference>
<protein>
    <submittedName>
        <fullName evidence="2">DsbA family protein</fullName>
    </submittedName>
</protein>
<feature type="domain" description="DSBA-like thioredoxin" evidence="1">
    <location>
        <begin position="4"/>
        <end position="193"/>
    </location>
</feature>
<keyword evidence="3" id="KW-1185">Reference proteome</keyword>
<organism evidence="2 3">
    <name type="scientific">Tissierella carlieri</name>
    <dbReference type="NCBI Taxonomy" id="689904"/>
    <lineage>
        <taxon>Bacteria</taxon>
        <taxon>Bacillati</taxon>
        <taxon>Bacillota</taxon>
        <taxon>Tissierellia</taxon>
        <taxon>Tissierellales</taxon>
        <taxon>Tissierellaceae</taxon>
        <taxon>Tissierella</taxon>
    </lineage>
</organism>
<reference evidence="2 3" key="1">
    <citation type="submission" date="2022-06" db="EMBL/GenBank/DDBJ databases">
        <title>Isolation of gut microbiota from human fecal samples.</title>
        <authorList>
            <person name="Pamer E.G."/>
            <person name="Barat B."/>
            <person name="Waligurski E."/>
            <person name="Medina S."/>
            <person name="Paddock L."/>
            <person name="Mostad J."/>
        </authorList>
    </citation>
    <scope>NUCLEOTIDE SEQUENCE [LARGE SCALE GENOMIC DNA]</scope>
    <source>
        <strain evidence="2 3">DFI.7.95</strain>
    </source>
</reference>